<dbReference type="OrthoDB" id="9762947at2"/>
<feature type="transmembrane region" description="Helical" evidence="5">
    <location>
        <begin position="153"/>
        <end position="174"/>
    </location>
</feature>
<accession>A0A0B5QKE5</accession>
<sequence length="481" mass="51711">MEKSGLKKDNLSIIETVALSVAIIAPTAAMSLNISLMAQTCSFSAPLVFLISTIVVGLVSYSIIKFNHYISASGSLYAFTKTALGNKMGFTSGWALLLAYIALAGGTAAGFGNFFSGFLSVFGFHVNWMPISIIASIAMIALGIIDAKICNRIILVIEGISILLILLLSVVILIKVGTTNGLSLIPFKSNGVSTSALASTSVFAFLSFIGFESASSLGEETKNPKKFIPIAIISAVFLSGLFYLVCSYAQVIGFGLDAKGLEALSSSTLPLSDLSTKYMTAGFGTILMLVAACSNFSCALGSYCAGSRMLFALGRDGIMPKAMMKIHPKHNTPYFGLILIIIISDIVQIALFKHDGIEVFGYLATIGSLAILVSYIFTSIGAMVYFTRNKVWGKTHLIIPIASIAALLYVLYSNVYPIPEFPNNLFPYIVLAWIVIGFAISNIFGKSKIKRDEKREGYVLEVRGWKDENKSYLRSNGAKTK</sequence>
<feature type="transmembrane region" description="Helical" evidence="5">
    <location>
        <begin position="194"/>
        <end position="215"/>
    </location>
</feature>
<dbReference type="Proteomes" id="UP001194098">
    <property type="component" value="Unassembled WGS sequence"/>
</dbReference>
<feature type="transmembrane region" description="Helical" evidence="5">
    <location>
        <begin position="425"/>
        <end position="445"/>
    </location>
</feature>
<reference evidence="9" key="1">
    <citation type="submission" date="2014-12" db="EMBL/GenBank/DDBJ databases">
        <title>Genome sequence of Clostridium beijerinckii strain 59B.</title>
        <authorList>
            <person name="Little G.T."/>
            <person name="Minton N.P."/>
        </authorList>
    </citation>
    <scope>NUCLEOTIDE SEQUENCE [LARGE SCALE GENOMIC DNA]</scope>
    <source>
        <strain evidence="9">59B</strain>
    </source>
</reference>
<feature type="transmembrane region" description="Helical" evidence="5">
    <location>
        <begin position="94"/>
        <end position="116"/>
    </location>
</feature>
<reference evidence="7" key="2">
    <citation type="submission" date="2016-02" db="EMBL/GenBank/DDBJ databases">
        <title>Genome sequence of Clostridium beijerinckii strain 59B.</title>
        <authorList>
            <person name="Little G.T."/>
            <person name="Minton N.P."/>
        </authorList>
    </citation>
    <scope>NUCLEOTIDE SEQUENCE</scope>
    <source>
        <strain evidence="7">NCIMB 14988</strain>
    </source>
</reference>
<dbReference type="STRING" id="1520.LF65_04877"/>
<dbReference type="InterPro" id="IPR004841">
    <property type="entry name" value="AA-permease/SLC12A_dom"/>
</dbReference>
<name>A0A0B5QKE5_CLOBE</name>
<evidence type="ECO:0000256" key="4">
    <source>
        <dbReference type="ARBA" id="ARBA00023136"/>
    </source>
</evidence>
<feature type="transmembrane region" description="Helical" evidence="5">
    <location>
        <begin position="227"/>
        <end position="251"/>
    </location>
</feature>
<evidence type="ECO:0000256" key="3">
    <source>
        <dbReference type="ARBA" id="ARBA00022989"/>
    </source>
</evidence>
<keyword evidence="3 5" id="KW-1133">Transmembrane helix</keyword>
<feature type="transmembrane region" description="Helical" evidence="5">
    <location>
        <begin position="359"/>
        <end position="385"/>
    </location>
</feature>
<evidence type="ECO:0000313" key="7">
    <source>
        <dbReference type="EMBL" id="AJH01406.1"/>
    </source>
</evidence>
<reference evidence="8" key="3">
    <citation type="submission" date="2020-04" db="EMBL/GenBank/DDBJ databases">
        <authorList>
            <person name="Brown S."/>
        </authorList>
    </citation>
    <scope>NUCLEOTIDE SEQUENCE</scope>
    <source>
        <strain evidence="8">DJ015</strain>
    </source>
</reference>
<dbReference type="KEGG" id="cbei:LF65_04877"/>
<protein>
    <submittedName>
        <fullName evidence="8">APC family permease</fullName>
    </submittedName>
    <submittedName>
        <fullName evidence="7">Amino acid permease</fullName>
    </submittedName>
</protein>
<dbReference type="Proteomes" id="UP000031866">
    <property type="component" value="Chromosome"/>
</dbReference>
<dbReference type="EMBL" id="CP010086">
    <property type="protein sequence ID" value="AJH01406.1"/>
    <property type="molecule type" value="Genomic_DNA"/>
</dbReference>
<reference evidence="8" key="4">
    <citation type="journal article" date="2022" name="Nat. Biotechnol.">
        <title>Carbon-negative production of acetone and isopropanol by gas fermentation at industrial pilot scale.</title>
        <authorList>
            <person name="Liew F.E."/>
            <person name="Nogle R."/>
            <person name="Abdalla T."/>
            <person name="Rasor B.J."/>
            <person name="Canter C."/>
            <person name="Jensen R.O."/>
            <person name="Wang L."/>
            <person name="Strutz J."/>
            <person name="Chirania P."/>
            <person name="De Tissera S."/>
            <person name="Mueller A.P."/>
            <person name="Ruan Z."/>
            <person name="Gao A."/>
            <person name="Tran L."/>
            <person name="Engle N.L."/>
            <person name="Bromley J.C."/>
            <person name="Daniell J."/>
            <person name="Conrado R."/>
            <person name="Tschaplinski T.J."/>
            <person name="Giannone R.J."/>
            <person name="Hettich R.L."/>
            <person name="Karim A.S."/>
            <person name="Simpson S.D."/>
            <person name="Brown S.D."/>
            <person name="Leang C."/>
            <person name="Jewett M.C."/>
            <person name="Kopke M."/>
        </authorList>
    </citation>
    <scope>NUCLEOTIDE SEQUENCE</scope>
    <source>
        <strain evidence="8">DJ015</strain>
    </source>
</reference>
<evidence type="ECO:0000313" key="8">
    <source>
        <dbReference type="EMBL" id="MBC2476024.1"/>
    </source>
</evidence>
<feature type="transmembrane region" description="Helical" evidence="5">
    <location>
        <begin position="334"/>
        <end position="353"/>
    </location>
</feature>
<dbReference type="GO" id="GO:0016020">
    <property type="term" value="C:membrane"/>
    <property type="evidence" value="ECO:0007669"/>
    <property type="project" value="UniProtKB-SubCell"/>
</dbReference>
<evidence type="ECO:0000256" key="1">
    <source>
        <dbReference type="ARBA" id="ARBA00004141"/>
    </source>
</evidence>
<dbReference type="Gene3D" id="1.20.1740.10">
    <property type="entry name" value="Amino acid/polyamine transporter I"/>
    <property type="match status" value="1"/>
</dbReference>
<keyword evidence="2 5" id="KW-0812">Transmembrane</keyword>
<feature type="transmembrane region" description="Helical" evidence="5">
    <location>
        <begin position="12"/>
        <end position="37"/>
    </location>
</feature>
<feature type="transmembrane region" description="Helical" evidence="5">
    <location>
        <begin position="397"/>
        <end position="419"/>
    </location>
</feature>
<organism evidence="7 9">
    <name type="scientific">Clostridium beijerinckii</name>
    <name type="common">Clostridium MP</name>
    <dbReference type="NCBI Taxonomy" id="1520"/>
    <lineage>
        <taxon>Bacteria</taxon>
        <taxon>Bacillati</taxon>
        <taxon>Bacillota</taxon>
        <taxon>Clostridia</taxon>
        <taxon>Eubacteriales</taxon>
        <taxon>Clostridiaceae</taxon>
        <taxon>Clostridium</taxon>
    </lineage>
</organism>
<feature type="domain" description="Amino acid permease/ SLC12A" evidence="6">
    <location>
        <begin position="32"/>
        <end position="446"/>
    </location>
</feature>
<dbReference type="InterPro" id="IPR050367">
    <property type="entry name" value="APC_superfamily"/>
</dbReference>
<evidence type="ECO:0000256" key="2">
    <source>
        <dbReference type="ARBA" id="ARBA00022692"/>
    </source>
</evidence>
<dbReference type="GO" id="GO:0055085">
    <property type="term" value="P:transmembrane transport"/>
    <property type="evidence" value="ECO:0007669"/>
    <property type="project" value="InterPro"/>
</dbReference>
<dbReference type="PANTHER" id="PTHR42770:SF11">
    <property type="entry name" value="INNER MEMBRANE TRANSPORT PROTEIN YBAT"/>
    <property type="match status" value="1"/>
</dbReference>
<evidence type="ECO:0000256" key="5">
    <source>
        <dbReference type="SAM" id="Phobius"/>
    </source>
</evidence>
<evidence type="ECO:0000259" key="6">
    <source>
        <dbReference type="Pfam" id="PF00324"/>
    </source>
</evidence>
<keyword evidence="4 5" id="KW-0472">Membrane</keyword>
<dbReference type="Pfam" id="PF00324">
    <property type="entry name" value="AA_permease"/>
    <property type="match status" value="1"/>
</dbReference>
<dbReference type="AlphaFoldDB" id="A0A0B5QKE5"/>
<feature type="transmembrane region" description="Helical" evidence="5">
    <location>
        <begin position="43"/>
        <end position="64"/>
    </location>
</feature>
<dbReference type="PIRSF" id="PIRSF006060">
    <property type="entry name" value="AA_transporter"/>
    <property type="match status" value="1"/>
</dbReference>
<comment type="subcellular location">
    <subcellularLocation>
        <location evidence="1">Membrane</location>
        <topology evidence="1">Multi-pass membrane protein</topology>
    </subcellularLocation>
</comment>
<feature type="transmembrane region" description="Helical" evidence="5">
    <location>
        <begin position="128"/>
        <end position="146"/>
    </location>
</feature>
<proteinExistence type="predicted"/>
<gene>
    <name evidence="8" type="ORF">HGI39_15215</name>
    <name evidence="7" type="ORF">LF65_04877</name>
</gene>
<dbReference type="PANTHER" id="PTHR42770">
    <property type="entry name" value="AMINO ACID TRANSPORTER-RELATED"/>
    <property type="match status" value="1"/>
</dbReference>
<feature type="transmembrane region" description="Helical" evidence="5">
    <location>
        <begin position="286"/>
        <end position="313"/>
    </location>
</feature>
<dbReference type="RefSeq" id="WP_023973554.1">
    <property type="nucleotide sequence ID" value="NZ_CP010086.2"/>
</dbReference>
<evidence type="ECO:0000313" key="9">
    <source>
        <dbReference type="Proteomes" id="UP000031866"/>
    </source>
</evidence>
<dbReference type="EMBL" id="JABAGV010000040">
    <property type="protein sequence ID" value="MBC2476024.1"/>
    <property type="molecule type" value="Genomic_DNA"/>
</dbReference>